<feature type="compositionally biased region" description="Polar residues" evidence="1">
    <location>
        <begin position="112"/>
        <end position="123"/>
    </location>
</feature>
<dbReference type="AlphaFoldDB" id="A0A9N9KZT6"/>
<gene>
    <name evidence="2" type="ORF">HYFRA_00007140</name>
</gene>
<name>A0A9N9KZT6_9HELO</name>
<organism evidence="2 3">
    <name type="scientific">Hymenoscyphus fraxineus</name>
    <dbReference type="NCBI Taxonomy" id="746836"/>
    <lineage>
        <taxon>Eukaryota</taxon>
        <taxon>Fungi</taxon>
        <taxon>Dikarya</taxon>
        <taxon>Ascomycota</taxon>
        <taxon>Pezizomycotina</taxon>
        <taxon>Leotiomycetes</taxon>
        <taxon>Helotiales</taxon>
        <taxon>Helotiaceae</taxon>
        <taxon>Hymenoscyphus</taxon>
    </lineage>
</organism>
<dbReference type="Proteomes" id="UP000696280">
    <property type="component" value="Unassembled WGS sequence"/>
</dbReference>
<feature type="compositionally biased region" description="Polar residues" evidence="1">
    <location>
        <begin position="62"/>
        <end position="105"/>
    </location>
</feature>
<evidence type="ECO:0000313" key="2">
    <source>
        <dbReference type="EMBL" id="CAG8955125.1"/>
    </source>
</evidence>
<feature type="region of interest" description="Disordered" evidence="1">
    <location>
        <begin position="1"/>
        <end position="124"/>
    </location>
</feature>
<dbReference type="OrthoDB" id="10346049at2759"/>
<dbReference type="EMBL" id="CAJVRL010000060">
    <property type="protein sequence ID" value="CAG8955125.1"/>
    <property type="molecule type" value="Genomic_DNA"/>
</dbReference>
<evidence type="ECO:0000313" key="3">
    <source>
        <dbReference type="Proteomes" id="UP000696280"/>
    </source>
</evidence>
<comment type="caution">
    <text evidence="2">The sequence shown here is derived from an EMBL/GenBank/DDBJ whole genome shotgun (WGS) entry which is preliminary data.</text>
</comment>
<evidence type="ECO:0000256" key="1">
    <source>
        <dbReference type="SAM" id="MobiDB-lite"/>
    </source>
</evidence>
<proteinExistence type="predicted"/>
<accession>A0A9N9KZT6</accession>
<protein>
    <submittedName>
        <fullName evidence="2">Uncharacterized protein</fullName>
    </submittedName>
</protein>
<feature type="compositionally biased region" description="Polar residues" evidence="1">
    <location>
        <begin position="44"/>
        <end position="53"/>
    </location>
</feature>
<feature type="compositionally biased region" description="Basic and acidic residues" evidence="1">
    <location>
        <begin position="1"/>
        <end position="13"/>
    </location>
</feature>
<sequence>MTSYWKKDDEDTRLISLEESWPSQPDKVSPQPEGSNPDAVLESTEVSETNSSPGGEKLAASDSDTPHTSVNQHGTNSHQNPPGLSNYSDPNETPLSQRTFASNSNVEEEDASSTTPVDMSGTANDGGRIKHAYFHESCDSCTQKRQPCYAEINEQGLKGKLSCSRTFNDYHLAKEDLAVITIELRTRASVLLLERTRYLNKCEALFCIPRSLSLSMHSQGHITSKFCFNLFDISGSRRANYFMYGLNPEQAPLKPNRYFHTSCIEVLIDLGRLIGSRQFKLEKIPHFRDPSQVWVFPHLIEDWFITRGLFFCDMDITQYAKKCKDYITVRGDGKQVVKTSQPEFPYPKSYLFSHMLPLAVDIPSQLDGVPSEIIQFLRDNPPTPDYKVYNPPDWMQLRDEPPDDPLERMHWVPEEVPFDMRDRRFAHRYYFVDEREKRMGMELRFPQVDLRPAFWEGRKWVLKEVGEGNEFEHLHFTRGMRMNWYGVGMLPDV</sequence>
<keyword evidence="3" id="KW-1185">Reference proteome</keyword>
<reference evidence="2" key="1">
    <citation type="submission" date="2021-07" db="EMBL/GenBank/DDBJ databases">
        <authorList>
            <person name="Durling M."/>
        </authorList>
    </citation>
    <scope>NUCLEOTIDE SEQUENCE</scope>
</reference>